<feature type="region of interest" description="Disordered" evidence="1">
    <location>
        <begin position="122"/>
        <end position="189"/>
    </location>
</feature>
<keyword evidence="3" id="KW-1185">Reference proteome</keyword>
<dbReference type="AlphaFoldDB" id="A0AAD3RYH3"/>
<accession>A0AAD3RYH3</accession>
<evidence type="ECO:0000256" key="1">
    <source>
        <dbReference type="SAM" id="MobiDB-lite"/>
    </source>
</evidence>
<protein>
    <submittedName>
        <fullName evidence="2">Uncharacterized protein</fullName>
    </submittedName>
</protein>
<organism evidence="2 3">
    <name type="scientific">Nepenthes gracilis</name>
    <name type="common">Slender pitcher plant</name>
    <dbReference type="NCBI Taxonomy" id="150966"/>
    <lineage>
        <taxon>Eukaryota</taxon>
        <taxon>Viridiplantae</taxon>
        <taxon>Streptophyta</taxon>
        <taxon>Embryophyta</taxon>
        <taxon>Tracheophyta</taxon>
        <taxon>Spermatophyta</taxon>
        <taxon>Magnoliopsida</taxon>
        <taxon>eudicotyledons</taxon>
        <taxon>Gunneridae</taxon>
        <taxon>Pentapetalae</taxon>
        <taxon>Caryophyllales</taxon>
        <taxon>Nepenthaceae</taxon>
        <taxon>Nepenthes</taxon>
    </lineage>
</organism>
<sequence>MIVEVKIVYHSKPAHRTPQKLNSKKWVAKSLNQQPNCPQAPAHGPGSHVGVVVHPSDQVLVAEALVDASSALVNSSGMGLVLSSTVVVSESKLAEAEVGSKGSSSGMEGNADQLSQAGQALPCDAEAEVDTSEFETYVDGSAPGVPTGSLKEGTSEEISSAAFISLTRDEGSSDLPELIADRDSDQSPCHQVTNPDDQIERFPDEAPSVNSFAILHDPEDLDEQELLCGPPVELACKALVSIPGAAPGNKPVELTSNAEMHADLEARDDAHAVSSADDAGKNWATNSDPNDDSSQGVREWNAEDVANDPLLYALQCLLRENDSQIFLKSIVKDHYDVLIEFLGSSWNDTKLFSFFVVYLNNDPEWTWCAQAGENCEYMAMRPELTLAFSDRSDLSVNWTELRPRGTELISSILTWTELAVPFQSSFI</sequence>
<dbReference type="Proteomes" id="UP001279734">
    <property type="component" value="Unassembled WGS sequence"/>
</dbReference>
<feature type="region of interest" description="Disordered" evidence="1">
    <location>
        <begin position="269"/>
        <end position="296"/>
    </location>
</feature>
<evidence type="ECO:0000313" key="2">
    <source>
        <dbReference type="EMBL" id="GMH00966.1"/>
    </source>
</evidence>
<comment type="caution">
    <text evidence="2">The sequence shown here is derived from an EMBL/GenBank/DDBJ whole genome shotgun (WGS) entry which is preliminary data.</text>
</comment>
<reference evidence="2" key="1">
    <citation type="submission" date="2023-05" db="EMBL/GenBank/DDBJ databases">
        <title>Nepenthes gracilis genome sequencing.</title>
        <authorList>
            <person name="Fukushima K."/>
        </authorList>
    </citation>
    <scope>NUCLEOTIDE SEQUENCE</scope>
    <source>
        <strain evidence="2">SING2019-196</strain>
    </source>
</reference>
<feature type="compositionally biased region" description="Polar residues" evidence="1">
    <location>
        <begin position="283"/>
        <end position="296"/>
    </location>
</feature>
<proteinExistence type="predicted"/>
<evidence type="ECO:0000313" key="3">
    <source>
        <dbReference type="Proteomes" id="UP001279734"/>
    </source>
</evidence>
<dbReference type="EMBL" id="BSYO01000002">
    <property type="protein sequence ID" value="GMH00966.1"/>
    <property type="molecule type" value="Genomic_DNA"/>
</dbReference>
<gene>
    <name evidence="2" type="ORF">Nepgr_002805</name>
</gene>
<name>A0AAD3RYH3_NEPGR</name>